<keyword evidence="4" id="KW-0256">Endoplasmic reticulum</keyword>
<dbReference type="GO" id="GO:0006620">
    <property type="term" value="P:post-translational protein targeting to endoplasmic reticulum membrane"/>
    <property type="evidence" value="ECO:0007669"/>
    <property type="project" value="TreeGrafter"/>
</dbReference>
<dbReference type="Gene3D" id="1.10.3380.10">
    <property type="entry name" value="Sec63 N-terminal domain-like domain"/>
    <property type="match status" value="1"/>
</dbReference>
<dbReference type="Pfam" id="PF02889">
    <property type="entry name" value="Sec63"/>
    <property type="match status" value="1"/>
</dbReference>
<dbReference type="Proteomes" id="UP000019763">
    <property type="component" value="Unassembled WGS sequence"/>
</dbReference>
<evidence type="ECO:0000256" key="5">
    <source>
        <dbReference type="ARBA" id="ARBA00022927"/>
    </source>
</evidence>
<organism evidence="12 13">
    <name type="scientific">Gregarina niphandrodes</name>
    <name type="common">Septate eugregarine</name>
    <dbReference type="NCBI Taxonomy" id="110365"/>
    <lineage>
        <taxon>Eukaryota</taxon>
        <taxon>Sar</taxon>
        <taxon>Alveolata</taxon>
        <taxon>Apicomplexa</taxon>
        <taxon>Conoidasida</taxon>
        <taxon>Gregarinasina</taxon>
        <taxon>Eugregarinorida</taxon>
        <taxon>Gregarinidae</taxon>
        <taxon>Gregarina</taxon>
    </lineage>
</organism>
<dbReference type="PROSITE" id="PS50076">
    <property type="entry name" value="DNAJ_2"/>
    <property type="match status" value="1"/>
</dbReference>
<reference evidence="12" key="1">
    <citation type="submission" date="2013-12" db="EMBL/GenBank/DDBJ databases">
        <authorList>
            <person name="Omoto C.K."/>
            <person name="Sibley D."/>
            <person name="Venepally P."/>
            <person name="Hadjithomas M."/>
            <person name="Karamycheva S."/>
            <person name="Brunk B."/>
            <person name="Roos D."/>
            <person name="Caler E."/>
            <person name="Lorenzi H."/>
        </authorList>
    </citation>
    <scope>NUCLEOTIDE SEQUENCE</scope>
</reference>
<dbReference type="VEuPathDB" id="CryptoDB:GNI_107410"/>
<evidence type="ECO:0000256" key="8">
    <source>
        <dbReference type="ARBA" id="ARBA00023186"/>
    </source>
</evidence>
<dbReference type="InterPro" id="IPR001623">
    <property type="entry name" value="DnaJ_domain"/>
</dbReference>
<evidence type="ECO:0000259" key="11">
    <source>
        <dbReference type="PROSITE" id="PS50076"/>
    </source>
</evidence>
<evidence type="ECO:0000313" key="13">
    <source>
        <dbReference type="Proteomes" id="UP000019763"/>
    </source>
</evidence>
<dbReference type="SUPFAM" id="SSF158702">
    <property type="entry name" value="Sec63 N-terminal domain-like"/>
    <property type="match status" value="1"/>
</dbReference>
<dbReference type="GO" id="GO:0008320">
    <property type="term" value="F:protein transmembrane transporter activity"/>
    <property type="evidence" value="ECO:0007669"/>
    <property type="project" value="TreeGrafter"/>
</dbReference>
<dbReference type="OMA" id="LIPCTYI"/>
<dbReference type="AlphaFoldDB" id="A0A023B3T1"/>
<evidence type="ECO:0000256" key="3">
    <source>
        <dbReference type="ARBA" id="ARBA00022692"/>
    </source>
</evidence>
<keyword evidence="13" id="KW-1185">Reference proteome</keyword>
<dbReference type="PANTHER" id="PTHR24075:SF0">
    <property type="entry name" value="TRANSLOCATION PROTEIN SEC63 HOMOLOG"/>
    <property type="match status" value="1"/>
</dbReference>
<evidence type="ECO:0000256" key="1">
    <source>
        <dbReference type="ARBA" id="ARBA00004477"/>
    </source>
</evidence>
<evidence type="ECO:0000256" key="6">
    <source>
        <dbReference type="ARBA" id="ARBA00022989"/>
    </source>
</evidence>
<name>A0A023B3T1_GRENI</name>
<dbReference type="PRINTS" id="PR00625">
    <property type="entry name" value="JDOMAIN"/>
</dbReference>
<comment type="caution">
    <text evidence="12">The sequence shown here is derived from an EMBL/GenBank/DDBJ whole genome shotgun (WGS) entry which is preliminary data.</text>
</comment>
<dbReference type="GO" id="GO:0006614">
    <property type="term" value="P:SRP-dependent cotranslational protein targeting to membrane"/>
    <property type="evidence" value="ECO:0007669"/>
    <property type="project" value="TreeGrafter"/>
</dbReference>
<dbReference type="RefSeq" id="XP_011131415.1">
    <property type="nucleotide sequence ID" value="XM_011133113.1"/>
</dbReference>
<dbReference type="SUPFAM" id="SSF81296">
    <property type="entry name" value="E set domains"/>
    <property type="match status" value="1"/>
</dbReference>
<dbReference type="EMBL" id="AFNH02000799">
    <property type="protein sequence ID" value="EZG55908.1"/>
    <property type="molecule type" value="Genomic_DNA"/>
</dbReference>
<feature type="domain" description="J" evidence="11">
    <location>
        <begin position="162"/>
        <end position="227"/>
    </location>
</feature>
<dbReference type="Gene3D" id="1.10.287.110">
    <property type="entry name" value="DnaJ domain"/>
    <property type="match status" value="1"/>
</dbReference>
<evidence type="ECO:0000256" key="7">
    <source>
        <dbReference type="ARBA" id="ARBA00023136"/>
    </source>
</evidence>
<dbReference type="InterPro" id="IPR035892">
    <property type="entry name" value="C2_domain_sf"/>
</dbReference>
<dbReference type="CDD" id="cd06257">
    <property type="entry name" value="DnaJ"/>
    <property type="match status" value="1"/>
</dbReference>
<dbReference type="eggNOG" id="KOG0951">
    <property type="taxonomic scope" value="Eukaryota"/>
</dbReference>
<dbReference type="PANTHER" id="PTHR24075">
    <property type="entry name" value="SEC63 DOMAIN-CONTAINING"/>
    <property type="match status" value="1"/>
</dbReference>
<keyword evidence="8" id="KW-0143">Chaperone</keyword>
<dbReference type="eggNOG" id="KOG0721">
    <property type="taxonomic scope" value="Eukaryota"/>
</dbReference>
<feature type="transmembrane region" description="Helical" evidence="10">
    <location>
        <begin position="132"/>
        <end position="152"/>
    </location>
</feature>
<evidence type="ECO:0000256" key="9">
    <source>
        <dbReference type="SAM" id="MobiDB-lite"/>
    </source>
</evidence>
<gene>
    <name evidence="12" type="ORF">GNI_107410</name>
</gene>
<dbReference type="Pfam" id="PF00226">
    <property type="entry name" value="DnaJ"/>
    <property type="match status" value="1"/>
</dbReference>
<dbReference type="InterPro" id="IPR004179">
    <property type="entry name" value="Sec63-dom"/>
</dbReference>
<keyword evidence="6 10" id="KW-1133">Transmembrane helix</keyword>
<feature type="region of interest" description="Disordered" evidence="9">
    <location>
        <begin position="659"/>
        <end position="745"/>
    </location>
</feature>
<evidence type="ECO:0000256" key="4">
    <source>
        <dbReference type="ARBA" id="ARBA00022824"/>
    </source>
</evidence>
<proteinExistence type="predicted"/>
<keyword evidence="7 10" id="KW-0472">Membrane</keyword>
<keyword evidence="2" id="KW-0813">Transport</keyword>
<dbReference type="SMART" id="SM00973">
    <property type="entry name" value="Sec63"/>
    <property type="match status" value="1"/>
</dbReference>
<dbReference type="GO" id="GO:0006364">
    <property type="term" value="P:rRNA processing"/>
    <property type="evidence" value="ECO:0007669"/>
    <property type="project" value="InterPro"/>
</dbReference>
<dbReference type="Gene3D" id="2.60.40.150">
    <property type="entry name" value="C2 domain"/>
    <property type="match status" value="1"/>
</dbReference>
<evidence type="ECO:0000256" key="10">
    <source>
        <dbReference type="SAM" id="Phobius"/>
    </source>
</evidence>
<dbReference type="eggNOG" id="KOG3237">
    <property type="taxonomic scope" value="Eukaryota"/>
</dbReference>
<protein>
    <submittedName>
        <fullName evidence="12">DnaJ domain protein</fullName>
    </submittedName>
</protein>
<dbReference type="OrthoDB" id="1734229at2759"/>
<feature type="region of interest" description="Disordered" evidence="9">
    <location>
        <begin position="1"/>
        <end position="31"/>
    </location>
</feature>
<dbReference type="InterPro" id="IPR036869">
    <property type="entry name" value="J_dom_sf"/>
</dbReference>
<dbReference type="GeneID" id="22913835"/>
<evidence type="ECO:0000256" key="2">
    <source>
        <dbReference type="ARBA" id="ARBA00022448"/>
    </source>
</evidence>
<dbReference type="GO" id="GO:0032040">
    <property type="term" value="C:small-subunit processome"/>
    <property type="evidence" value="ECO:0007669"/>
    <property type="project" value="InterPro"/>
</dbReference>
<dbReference type="InterPro" id="IPR007144">
    <property type="entry name" value="SSU_processome_Utp11"/>
</dbReference>
<dbReference type="GO" id="GO:0003723">
    <property type="term" value="F:RNA binding"/>
    <property type="evidence" value="ECO:0007669"/>
    <property type="project" value="TreeGrafter"/>
</dbReference>
<keyword evidence="5" id="KW-0653">Protein transport</keyword>
<dbReference type="Pfam" id="PF03998">
    <property type="entry name" value="Utp11"/>
    <property type="match status" value="1"/>
</dbReference>
<dbReference type="SMART" id="SM00271">
    <property type="entry name" value="DnaJ"/>
    <property type="match status" value="1"/>
</dbReference>
<dbReference type="GO" id="GO:0031207">
    <property type="term" value="C:Sec62/Sec63 complex"/>
    <property type="evidence" value="ECO:0007669"/>
    <property type="project" value="TreeGrafter"/>
</dbReference>
<evidence type="ECO:0000313" key="12">
    <source>
        <dbReference type="EMBL" id="EZG55908.1"/>
    </source>
</evidence>
<feature type="compositionally biased region" description="Basic and acidic residues" evidence="9">
    <location>
        <begin position="728"/>
        <end position="737"/>
    </location>
</feature>
<dbReference type="SUPFAM" id="SSF46565">
    <property type="entry name" value="Chaperone J-domain"/>
    <property type="match status" value="1"/>
</dbReference>
<keyword evidence="3 10" id="KW-0812">Transmembrane</keyword>
<sequence>MASSKHAVKRRVHLERATPAAKAKHGPLENRDQFLKRAKTLKKQQQTLNTLHKKAALRNPQEFNFKMISTRKEKGKLHIRSQLSALLWGSGQKEDSGRACRCSLCEKKRAMLEAESERPLWLRFLGTSSDRWQLLCIASLSVLFWFICTHFLSAMPSVASFNPWEILNITETASARDVKKAFRTMSLKFHPDKNPNDASAAAKFVLISKAYHTLTDEVAKKNFERFGNPDGRQGLMRVGIGLPTFMLEENYQLFILATFFIGLLVVVPGCFLLYYYHISRYVSHYGLHKETINMVSGTMQPKLTAHRVIAMLAASHEIRNAPAFDDYGRPRNGVREISVEEMDMLKTKCNGKEMDRMGTLNSKVMKACLLIYIYLARETPTLAPKFQHETRYILRKAVQVSRAMLDIAFINNWIPTIQAILAVRKCLFQAVEIGSLPVIQVPHIFNPSGRNKDEKLARARVLLNSVQQFKPSDFHALTQVALEHKETALQSLSPDEVQDVSCMFQVLPNIKFEGAVYVEDEKEICVGDIATCRLTITRQNLNDGDAQGDIHAPYFPDKRQEEWFVFIADKQTNELYGYKAVQDNQKVVEVLIQFPVLKPLQWTLTAVCLADCCFGSDRTVDIPFTAQLPEETDRQVFIHPDDVALDGQASLMQQILGTAANDEDEDENSPDAADEEPDESHLPEGEAPGHQHSDAEGRTEGGTEDGTEGETSGTSGVQQDDTTLKCTLKGDKLDGPERQVSATVT</sequence>
<feature type="compositionally biased region" description="Basic residues" evidence="9">
    <location>
        <begin position="1"/>
        <end position="13"/>
    </location>
</feature>
<feature type="transmembrane region" description="Helical" evidence="10">
    <location>
        <begin position="253"/>
        <end position="276"/>
    </location>
</feature>
<dbReference type="InterPro" id="IPR014756">
    <property type="entry name" value="Ig_E-set"/>
</dbReference>
<accession>A0A023B3T1</accession>
<feature type="compositionally biased region" description="Basic and acidic residues" evidence="9">
    <location>
        <begin position="679"/>
        <end position="701"/>
    </location>
</feature>
<feature type="compositionally biased region" description="Acidic residues" evidence="9">
    <location>
        <begin position="661"/>
        <end position="678"/>
    </location>
</feature>
<comment type="subcellular location">
    <subcellularLocation>
        <location evidence="1">Endoplasmic reticulum membrane</location>
        <topology evidence="1">Multi-pass membrane protein</topology>
    </subcellularLocation>
</comment>